<reference evidence="1" key="1">
    <citation type="submission" date="2011-11" db="EMBL/GenBank/DDBJ databases">
        <title>The Genome Sequence of Fusarium oxysporum PHW808.</title>
        <authorList>
            <consortium name="The Broad Institute Genome Sequencing Platform"/>
            <person name="Ma L.-J."/>
            <person name="Gale L.R."/>
            <person name="Schwartz D.C."/>
            <person name="Zhou S."/>
            <person name="Corby-Kistler H."/>
            <person name="Young S.K."/>
            <person name="Zeng Q."/>
            <person name="Gargeya S."/>
            <person name="Fitzgerald M."/>
            <person name="Haas B."/>
            <person name="Abouelleil A."/>
            <person name="Alvarado L."/>
            <person name="Arachchi H.M."/>
            <person name="Berlin A."/>
            <person name="Brown A."/>
            <person name="Chapman S.B."/>
            <person name="Chen Z."/>
            <person name="Dunbar C."/>
            <person name="Freedman E."/>
            <person name="Gearin G."/>
            <person name="Goldberg J."/>
            <person name="Griggs A."/>
            <person name="Gujja S."/>
            <person name="Heiman D."/>
            <person name="Howarth C."/>
            <person name="Larson L."/>
            <person name="Lui A."/>
            <person name="MacDonald P.J.P."/>
            <person name="Montmayeur A."/>
            <person name="Murphy C."/>
            <person name="Neiman D."/>
            <person name="Pearson M."/>
            <person name="Priest M."/>
            <person name="Roberts A."/>
            <person name="Saif S."/>
            <person name="Shea T."/>
            <person name="Shenoy N."/>
            <person name="Sisk P."/>
            <person name="Stolte C."/>
            <person name="Sykes S."/>
            <person name="Wortman J."/>
            <person name="Nusbaum C."/>
            <person name="Birren B."/>
        </authorList>
    </citation>
    <scope>NUCLEOTIDE SEQUENCE [LARGE SCALE GENOMIC DNA]</scope>
    <source>
        <strain evidence="1">54008</strain>
    </source>
</reference>
<name>X0HE57_FUSOX</name>
<reference evidence="1" key="2">
    <citation type="submission" date="2012-05" db="EMBL/GenBank/DDBJ databases">
        <title>The Genome Annotation of Fusarium oxysporum PHW808.</title>
        <authorList>
            <consortium name="The Broad Institute Genomics Platform"/>
            <person name="Ma L.-J."/>
            <person name="Corby-Kistler H."/>
            <person name="Broz K."/>
            <person name="Gale L.R."/>
            <person name="Jonkers W."/>
            <person name="O'Donnell K."/>
            <person name="Ploetz R."/>
            <person name="Steinberg C."/>
            <person name="Schwartz D.C."/>
            <person name="VanEtten H."/>
            <person name="Zhou S."/>
            <person name="Young S.K."/>
            <person name="Zeng Q."/>
            <person name="Gargeya S."/>
            <person name="Fitzgerald M."/>
            <person name="Abouelleil A."/>
            <person name="Alvarado L."/>
            <person name="Chapman S.B."/>
            <person name="Gainer-Dewar J."/>
            <person name="Goldberg J."/>
            <person name="Griggs A."/>
            <person name="Gujja S."/>
            <person name="Hansen M."/>
            <person name="Howarth C."/>
            <person name="Imamovic A."/>
            <person name="Ireland A."/>
            <person name="Larimer J."/>
            <person name="McCowan C."/>
            <person name="Murphy C."/>
            <person name="Pearson M."/>
            <person name="Poon T.W."/>
            <person name="Priest M."/>
            <person name="Roberts A."/>
            <person name="Saif S."/>
            <person name="Shea T."/>
            <person name="Sykes S."/>
            <person name="Wortman J."/>
            <person name="Nusbaum C."/>
            <person name="Birren B."/>
        </authorList>
    </citation>
    <scope>NUCLEOTIDE SEQUENCE</scope>
    <source>
        <strain evidence="1">54008</strain>
    </source>
</reference>
<protein>
    <submittedName>
        <fullName evidence="1">Uncharacterized protein</fullName>
    </submittedName>
</protein>
<sequence length="51" mass="6118">MCIHTLMSDVGKFVIWLAQFVQLADWIIEMRDENIVKKLKDDSIFVFRLFN</sequence>
<proteinExistence type="predicted"/>
<dbReference type="Proteomes" id="UP000030676">
    <property type="component" value="Unassembled WGS sequence"/>
</dbReference>
<dbReference type="EMBL" id="JH658908">
    <property type="protein sequence ID" value="EXL70125.1"/>
    <property type="molecule type" value="Genomic_DNA"/>
</dbReference>
<organism evidence="1">
    <name type="scientific">Fusarium oxysporum f. sp. conglutinans race 2 54008</name>
    <dbReference type="NCBI Taxonomy" id="1089457"/>
    <lineage>
        <taxon>Eukaryota</taxon>
        <taxon>Fungi</taxon>
        <taxon>Dikarya</taxon>
        <taxon>Ascomycota</taxon>
        <taxon>Pezizomycotina</taxon>
        <taxon>Sordariomycetes</taxon>
        <taxon>Hypocreomycetidae</taxon>
        <taxon>Hypocreales</taxon>
        <taxon>Nectriaceae</taxon>
        <taxon>Fusarium</taxon>
        <taxon>Fusarium oxysporum species complex</taxon>
    </lineage>
</organism>
<evidence type="ECO:0000313" key="1">
    <source>
        <dbReference type="EMBL" id="EXL70125.1"/>
    </source>
</evidence>
<gene>
    <name evidence="1" type="ORF">FOPG_14018</name>
</gene>
<accession>X0HE57</accession>
<dbReference type="AlphaFoldDB" id="X0HE57"/>
<dbReference type="HOGENOM" id="CLU_3106436_0_0_1"/>